<organism evidence="1 2">
    <name type="scientific">Gracilibacillus boraciitolerans JCM 21714</name>
    <dbReference type="NCBI Taxonomy" id="1298598"/>
    <lineage>
        <taxon>Bacteria</taxon>
        <taxon>Bacillati</taxon>
        <taxon>Bacillota</taxon>
        <taxon>Bacilli</taxon>
        <taxon>Bacillales</taxon>
        <taxon>Bacillaceae</taxon>
        <taxon>Gracilibacillus</taxon>
    </lineage>
</organism>
<sequence>MISEEIMKNDTLEAIIQEYLKPYVRKIDSEAYYAKKYLLELGKAGFYHSEQLSINEVLLREIAVVEKTAKYCMTTAFNLWCQLASMTYLRYSIILILRKKFCQSWRKVSCLAEQAYQIQ</sequence>
<protein>
    <recommendedName>
        <fullName evidence="3">Butyryl-CoA dehydrogenase</fullName>
    </recommendedName>
</protein>
<dbReference type="STRING" id="1298598.JCM21714_3488"/>
<evidence type="ECO:0000313" key="2">
    <source>
        <dbReference type="Proteomes" id="UP000019102"/>
    </source>
</evidence>
<keyword evidence="2" id="KW-1185">Reference proteome</keyword>
<evidence type="ECO:0008006" key="3">
    <source>
        <dbReference type="Google" id="ProtNLM"/>
    </source>
</evidence>
<name>W4VLT6_9BACI</name>
<proteinExistence type="predicted"/>
<dbReference type="AlphaFoldDB" id="W4VLT6"/>
<accession>W4VLT6</accession>
<gene>
    <name evidence="1" type="ORF">JCM21714_3488</name>
</gene>
<comment type="caution">
    <text evidence="1">The sequence shown here is derived from an EMBL/GenBank/DDBJ whole genome shotgun (WGS) entry which is preliminary data.</text>
</comment>
<dbReference type="EMBL" id="BAVS01000022">
    <property type="protein sequence ID" value="GAE94340.1"/>
    <property type="molecule type" value="Genomic_DNA"/>
</dbReference>
<dbReference type="eggNOG" id="COG1960">
    <property type="taxonomic scope" value="Bacteria"/>
</dbReference>
<reference evidence="1 2" key="1">
    <citation type="journal article" date="2014" name="Genome Announc.">
        <title>Draft Genome Sequence of the Boron-Tolerant and Moderately Halotolerant Bacterium Gracilibacillus boraciitolerans JCM 21714T.</title>
        <authorList>
            <person name="Ahmed I."/>
            <person name="Oshima K."/>
            <person name="Suda W."/>
            <person name="Kitamura K."/>
            <person name="Iida T."/>
            <person name="Ohmori Y."/>
            <person name="Fujiwara T."/>
            <person name="Hattori M."/>
            <person name="Ohkuma M."/>
        </authorList>
    </citation>
    <scope>NUCLEOTIDE SEQUENCE [LARGE SCALE GENOMIC DNA]</scope>
    <source>
        <strain evidence="1 2">JCM 21714</strain>
    </source>
</reference>
<evidence type="ECO:0000313" key="1">
    <source>
        <dbReference type="EMBL" id="GAE94340.1"/>
    </source>
</evidence>
<dbReference type="Proteomes" id="UP000019102">
    <property type="component" value="Unassembled WGS sequence"/>
</dbReference>
<dbReference type="RefSeq" id="WP_369403590.1">
    <property type="nucleotide sequence ID" value="NZ_BAVS01000022.1"/>
</dbReference>